<dbReference type="InterPro" id="IPR006175">
    <property type="entry name" value="YjgF/YER057c/UK114"/>
</dbReference>
<evidence type="ECO:0000313" key="1">
    <source>
        <dbReference type="EMBL" id="WWC58966.1"/>
    </source>
</evidence>
<reference evidence="1" key="1">
    <citation type="submission" date="2013-07" db="EMBL/GenBank/DDBJ databases">
        <authorList>
            <consortium name="The Broad Institute Genome Sequencing Platform"/>
            <person name="Cuomo C."/>
            <person name="Litvintseva A."/>
            <person name="Chen Y."/>
            <person name="Heitman J."/>
            <person name="Sun S."/>
            <person name="Springer D."/>
            <person name="Dromer F."/>
            <person name="Young S.K."/>
            <person name="Zeng Q."/>
            <person name="Gargeya S."/>
            <person name="Fitzgerald M."/>
            <person name="Abouelleil A."/>
            <person name="Alvarado L."/>
            <person name="Berlin A.M."/>
            <person name="Chapman S.B."/>
            <person name="Dewar J."/>
            <person name="Goldberg J."/>
            <person name="Griggs A."/>
            <person name="Gujja S."/>
            <person name="Hansen M."/>
            <person name="Howarth C."/>
            <person name="Imamovic A."/>
            <person name="Larimer J."/>
            <person name="McCowan C."/>
            <person name="Murphy C."/>
            <person name="Pearson M."/>
            <person name="Priest M."/>
            <person name="Roberts A."/>
            <person name="Saif S."/>
            <person name="Shea T."/>
            <person name="Sykes S."/>
            <person name="Wortman J."/>
            <person name="Nusbaum C."/>
            <person name="Birren B."/>
        </authorList>
    </citation>
    <scope>NUCLEOTIDE SEQUENCE</scope>
    <source>
        <strain evidence="1">CBS 10117</strain>
    </source>
</reference>
<organism evidence="1 2">
    <name type="scientific">Kwoniella dejecticola CBS 10117</name>
    <dbReference type="NCBI Taxonomy" id="1296121"/>
    <lineage>
        <taxon>Eukaryota</taxon>
        <taxon>Fungi</taxon>
        <taxon>Dikarya</taxon>
        <taxon>Basidiomycota</taxon>
        <taxon>Agaricomycotina</taxon>
        <taxon>Tremellomycetes</taxon>
        <taxon>Tremellales</taxon>
        <taxon>Cryptococcaceae</taxon>
        <taxon>Kwoniella</taxon>
    </lineage>
</organism>
<dbReference type="PANTHER" id="PTHR11803">
    <property type="entry name" value="2-IMINOBUTANOATE/2-IMINOPROPANOATE DEAMINASE RIDA"/>
    <property type="match status" value="1"/>
</dbReference>
<dbReference type="GO" id="GO:0005829">
    <property type="term" value="C:cytosol"/>
    <property type="evidence" value="ECO:0007669"/>
    <property type="project" value="TreeGrafter"/>
</dbReference>
<dbReference type="RefSeq" id="XP_065824432.1">
    <property type="nucleotide sequence ID" value="XM_065968360.1"/>
</dbReference>
<dbReference type="Gene3D" id="3.30.1330.40">
    <property type="entry name" value="RutC-like"/>
    <property type="match status" value="1"/>
</dbReference>
<dbReference type="CDD" id="cd00448">
    <property type="entry name" value="YjgF_YER057c_UK114_family"/>
    <property type="match status" value="1"/>
</dbReference>
<dbReference type="SUPFAM" id="SSF55298">
    <property type="entry name" value="YjgF-like"/>
    <property type="match status" value="1"/>
</dbReference>
<dbReference type="Pfam" id="PF01042">
    <property type="entry name" value="Ribonuc_L-PSP"/>
    <property type="match status" value="1"/>
</dbReference>
<dbReference type="Proteomes" id="UP000078595">
    <property type="component" value="Chromosome 2"/>
</dbReference>
<name>A0AAJ8MD43_9TREE</name>
<dbReference type="EMBL" id="CP144531">
    <property type="protein sequence ID" value="WWC58966.1"/>
    <property type="molecule type" value="Genomic_DNA"/>
</dbReference>
<gene>
    <name evidence="1" type="ORF">I303_101511</name>
</gene>
<reference evidence="1" key="2">
    <citation type="submission" date="2024-02" db="EMBL/GenBank/DDBJ databases">
        <title>Comparative genomics of Cryptococcus and Kwoniella reveals pathogenesis evolution and contrasting modes of karyotype evolution via chromosome fusion or intercentromeric recombination.</title>
        <authorList>
            <person name="Coelho M.A."/>
            <person name="David-Palma M."/>
            <person name="Shea T."/>
            <person name="Bowers K."/>
            <person name="McGinley-Smith S."/>
            <person name="Mohammad A.W."/>
            <person name="Gnirke A."/>
            <person name="Yurkov A.M."/>
            <person name="Nowrousian M."/>
            <person name="Sun S."/>
            <person name="Cuomo C.A."/>
            <person name="Heitman J."/>
        </authorList>
    </citation>
    <scope>NUCLEOTIDE SEQUENCE</scope>
    <source>
        <strain evidence="1">CBS 10117</strain>
    </source>
</reference>
<proteinExistence type="predicted"/>
<dbReference type="GeneID" id="90830062"/>
<evidence type="ECO:0000313" key="2">
    <source>
        <dbReference type="Proteomes" id="UP000078595"/>
    </source>
</evidence>
<accession>A0AAJ8MD43</accession>
<dbReference type="InterPro" id="IPR035959">
    <property type="entry name" value="RutC-like_sf"/>
</dbReference>
<protein>
    <submittedName>
        <fullName evidence="1">Uncharacterized protein</fullName>
    </submittedName>
</protein>
<dbReference type="PANTHER" id="PTHR11803:SF39">
    <property type="entry name" value="2-IMINOBUTANOATE_2-IMINOPROPANOATE DEAMINASE"/>
    <property type="match status" value="1"/>
</dbReference>
<dbReference type="AlphaFoldDB" id="A0AAJ8MD43"/>
<dbReference type="GO" id="GO:0019239">
    <property type="term" value="F:deaminase activity"/>
    <property type="evidence" value="ECO:0007669"/>
    <property type="project" value="TreeGrafter"/>
</dbReference>
<sequence length="129" mass="14060">MQHITKVPGVLNYDHVLSPAVRIGDTLYLSGQTPRDAGGKMLDGDIEILTEQCLHNLECVVKHAGGQGLQDIAKLTVFLHDLNDFPLVNQVFMRLLPDPKPARSCFQVARNPGDARVEIEGIAIAPSAH</sequence>
<dbReference type="KEGG" id="kdj:90830062"/>
<keyword evidence="2" id="KW-1185">Reference proteome</keyword>